<dbReference type="STRING" id="299467.A0A443RY07"/>
<keyword evidence="2" id="KW-0479">Metal-binding</keyword>
<sequence>MVLVKPSENPNNSRKISFWSSDKTIDKFSYIVCNKTFGRKSAVLKHIETVHNGEKRFSCAYCDKRFANKNSALEHIEAIHKQINSYACVSCGQSFFRKRYLHLHLKHKHAQQTQQSASPSLSNENVWCCIMCWKPLVSDNCGCVMCSNLPSTINGVNYQNYNERHSKQSRVTHMPSVQADNAKEKYKLLAVKYKLKECKVPLNRLLPSVIDEYCSSKNSVSM</sequence>
<comment type="subcellular location">
    <subcellularLocation>
        <location evidence="1">Nucleus</location>
    </subcellularLocation>
</comment>
<evidence type="ECO:0000256" key="5">
    <source>
        <dbReference type="ARBA" id="ARBA00022833"/>
    </source>
</evidence>
<dbReference type="OrthoDB" id="10004641at2759"/>
<dbReference type="GO" id="GO:0008270">
    <property type="term" value="F:zinc ion binding"/>
    <property type="evidence" value="ECO:0007669"/>
    <property type="project" value="UniProtKB-KW"/>
</dbReference>
<dbReference type="GO" id="GO:0003700">
    <property type="term" value="F:DNA-binding transcription factor activity"/>
    <property type="evidence" value="ECO:0007669"/>
    <property type="project" value="TreeGrafter"/>
</dbReference>
<dbReference type="SMART" id="SM00355">
    <property type="entry name" value="ZnF_C2H2"/>
    <property type="match status" value="3"/>
</dbReference>
<keyword evidence="3" id="KW-0677">Repeat</keyword>
<feature type="domain" description="C2H2-type" evidence="9">
    <location>
        <begin position="57"/>
        <end position="85"/>
    </location>
</feature>
<evidence type="ECO:0000259" key="9">
    <source>
        <dbReference type="PROSITE" id="PS50157"/>
    </source>
</evidence>
<dbReference type="VEuPathDB" id="VectorBase:LDEU011936"/>
<comment type="caution">
    <text evidence="10">The sequence shown here is derived from an EMBL/GenBank/DDBJ whole genome shotgun (WGS) entry which is preliminary data.</text>
</comment>
<evidence type="ECO:0000256" key="1">
    <source>
        <dbReference type="ARBA" id="ARBA00004123"/>
    </source>
</evidence>
<feature type="domain" description="C2H2-type" evidence="9">
    <location>
        <begin position="28"/>
        <end position="56"/>
    </location>
</feature>
<dbReference type="InterPro" id="IPR050589">
    <property type="entry name" value="Ikaros_C2H2-ZF"/>
</dbReference>
<organism evidence="10 11">
    <name type="scientific">Leptotrombidium deliense</name>
    <dbReference type="NCBI Taxonomy" id="299467"/>
    <lineage>
        <taxon>Eukaryota</taxon>
        <taxon>Metazoa</taxon>
        <taxon>Ecdysozoa</taxon>
        <taxon>Arthropoda</taxon>
        <taxon>Chelicerata</taxon>
        <taxon>Arachnida</taxon>
        <taxon>Acari</taxon>
        <taxon>Acariformes</taxon>
        <taxon>Trombidiformes</taxon>
        <taxon>Prostigmata</taxon>
        <taxon>Anystina</taxon>
        <taxon>Parasitengona</taxon>
        <taxon>Trombiculoidea</taxon>
        <taxon>Trombiculidae</taxon>
        <taxon>Leptotrombidium</taxon>
    </lineage>
</organism>
<protein>
    <submittedName>
        <fullName evidence="10">Zinc finger protein OZF-like protein</fullName>
    </submittedName>
</protein>
<feature type="domain" description="C2H2-type" evidence="9">
    <location>
        <begin position="86"/>
        <end position="114"/>
    </location>
</feature>
<evidence type="ECO:0000313" key="10">
    <source>
        <dbReference type="EMBL" id="RWS20104.1"/>
    </source>
</evidence>
<dbReference type="PROSITE" id="PS50157">
    <property type="entry name" value="ZINC_FINGER_C2H2_2"/>
    <property type="match status" value="3"/>
</dbReference>
<reference evidence="10 11" key="1">
    <citation type="journal article" date="2018" name="Gigascience">
        <title>Genomes of trombidid mites reveal novel predicted allergens and laterally-transferred genes associated with secondary metabolism.</title>
        <authorList>
            <person name="Dong X."/>
            <person name="Chaisiri K."/>
            <person name="Xia D."/>
            <person name="Armstrong S.D."/>
            <person name="Fang Y."/>
            <person name="Donnelly M.J."/>
            <person name="Kadowaki T."/>
            <person name="McGarry J.W."/>
            <person name="Darby A.C."/>
            <person name="Makepeace B.L."/>
        </authorList>
    </citation>
    <scope>NUCLEOTIDE SEQUENCE [LARGE SCALE GENOMIC DNA]</scope>
    <source>
        <strain evidence="10">UoL-UT</strain>
    </source>
</reference>
<proteinExistence type="predicted"/>
<dbReference type="SUPFAM" id="SSF57667">
    <property type="entry name" value="beta-beta-alpha zinc fingers"/>
    <property type="match status" value="2"/>
</dbReference>
<dbReference type="Gene3D" id="3.30.160.60">
    <property type="entry name" value="Classic Zinc Finger"/>
    <property type="match status" value="1"/>
</dbReference>
<dbReference type="AlphaFoldDB" id="A0A443RY07"/>
<evidence type="ECO:0000313" key="11">
    <source>
        <dbReference type="Proteomes" id="UP000288716"/>
    </source>
</evidence>
<dbReference type="InterPro" id="IPR013087">
    <property type="entry name" value="Znf_C2H2_type"/>
</dbReference>
<accession>A0A443RY07</accession>
<evidence type="ECO:0000256" key="4">
    <source>
        <dbReference type="ARBA" id="ARBA00022771"/>
    </source>
</evidence>
<keyword evidence="4 8" id="KW-0863">Zinc-finger</keyword>
<dbReference type="InterPro" id="IPR036236">
    <property type="entry name" value="Znf_C2H2_sf"/>
</dbReference>
<keyword evidence="7" id="KW-0539">Nucleus</keyword>
<evidence type="ECO:0000256" key="8">
    <source>
        <dbReference type="PROSITE-ProRule" id="PRU00042"/>
    </source>
</evidence>
<dbReference type="PANTHER" id="PTHR24404">
    <property type="entry name" value="ZINC FINGER PROTEIN"/>
    <property type="match status" value="1"/>
</dbReference>
<dbReference type="Proteomes" id="UP000288716">
    <property type="component" value="Unassembled WGS sequence"/>
</dbReference>
<dbReference type="PANTHER" id="PTHR24404:SF114">
    <property type="entry name" value="KLUMPFUSS, ISOFORM B-RELATED"/>
    <property type="match status" value="1"/>
</dbReference>
<dbReference type="GO" id="GO:0006357">
    <property type="term" value="P:regulation of transcription by RNA polymerase II"/>
    <property type="evidence" value="ECO:0007669"/>
    <property type="project" value="TreeGrafter"/>
</dbReference>
<dbReference type="PROSITE" id="PS00028">
    <property type="entry name" value="ZINC_FINGER_C2H2_1"/>
    <property type="match status" value="2"/>
</dbReference>
<gene>
    <name evidence="10" type="ORF">B4U80_07504</name>
</gene>
<dbReference type="EMBL" id="NCKV01020002">
    <property type="protein sequence ID" value="RWS20104.1"/>
    <property type="molecule type" value="Genomic_DNA"/>
</dbReference>
<keyword evidence="5" id="KW-0862">Zinc</keyword>
<keyword evidence="6" id="KW-0238">DNA-binding</keyword>
<evidence type="ECO:0000256" key="7">
    <source>
        <dbReference type="ARBA" id="ARBA00023242"/>
    </source>
</evidence>
<dbReference type="GO" id="GO:0005634">
    <property type="term" value="C:nucleus"/>
    <property type="evidence" value="ECO:0007669"/>
    <property type="project" value="UniProtKB-SubCell"/>
</dbReference>
<evidence type="ECO:0000256" key="3">
    <source>
        <dbReference type="ARBA" id="ARBA00022737"/>
    </source>
</evidence>
<dbReference type="GO" id="GO:0000978">
    <property type="term" value="F:RNA polymerase II cis-regulatory region sequence-specific DNA binding"/>
    <property type="evidence" value="ECO:0007669"/>
    <property type="project" value="TreeGrafter"/>
</dbReference>
<keyword evidence="11" id="KW-1185">Reference proteome</keyword>
<evidence type="ECO:0000256" key="6">
    <source>
        <dbReference type="ARBA" id="ARBA00023125"/>
    </source>
</evidence>
<name>A0A443RY07_9ACAR</name>
<evidence type="ECO:0000256" key="2">
    <source>
        <dbReference type="ARBA" id="ARBA00022723"/>
    </source>
</evidence>